<evidence type="ECO:0000256" key="1">
    <source>
        <dbReference type="ARBA" id="ARBA00022574"/>
    </source>
</evidence>
<dbReference type="EMBL" id="KB309538">
    <property type="protein sequence ID" value="ELT94041.1"/>
    <property type="molecule type" value="Genomic_DNA"/>
</dbReference>
<reference evidence="6" key="1">
    <citation type="submission" date="2012-12" db="EMBL/GenBank/DDBJ databases">
        <authorList>
            <person name="Hellsten U."/>
            <person name="Grimwood J."/>
            <person name="Chapman J.A."/>
            <person name="Shapiro H."/>
            <person name="Aerts A."/>
            <person name="Otillar R.P."/>
            <person name="Terry A.Y."/>
            <person name="Boore J.L."/>
            <person name="Simakov O."/>
            <person name="Marletaz F."/>
            <person name="Cho S.-J."/>
            <person name="Edsinger-Gonzales E."/>
            <person name="Havlak P."/>
            <person name="Kuo D.-H."/>
            <person name="Larsson T."/>
            <person name="Lv J."/>
            <person name="Arendt D."/>
            <person name="Savage R."/>
            <person name="Osoegawa K."/>
            <person name="de Jong P."/>
            <person name="Lindberg D.R."/>
            <person name="Seaver E.C."/>
            <person name="Weisblat D.A."/>
            <person name="Putnam N.H."/>
            <person name="Grigoriev I.V."/>
            <person name="Rokhsar D.S."/>
        </authorList>
    </citation>
    <scope>NUCLEOTIDE SEQUENCE</scope>
    <source>
        <strain evidence="6">I ESC-2004</strain>
    </source>
</reference>
<evidence type="ECO:0008006" key="7">
    <source>
        <dbReference type="Google" id="ProtNLM"/>
    </source>
</evidence>
<sequence length="1283" mass="142154">MAASVKQINLLPAGCQPWNKDVCTASGDCFAYCATLAIYIYQLNPTTNKFQLRTIMSEHKKTITSIAFSTHDLDLLASAGTDLQVIIYSVSRQCVVAKLDNLRAAPFSIAWCPHERDSLSFISGKGPLHVWNYACPTPQAMNAHRDVQNFMSNVCQIRWHHSVMQKLVCGHNDGSISVFTPGCRAQRHVLRPENFEGTDEEDPVTAVEWDPLSNDYLLLSSTHNGVRLIDTSSLSVIMSFSLPSAAAQVHTLAWLHQAPGMFVTGDAHSGVLRLWNVSKSSPIENLRLKKTGFHALHVFSSSPQVDQQETALSGTKRGSLPPSLNASSRFALPPAHAVCTFLDGGVGLYDLGKRRWNFLRDQGHVETIFDCKFKPDDCDQLATGSFDGTIKIWDVNTLQAINSSPGNEGVIYCLSWAPADLNCIAASTSRNGVFIWDVSKGKIISRFNEHGKNPVYCVAWNHKDSRRIASAGGDGNCIVRQVDGKVLMKYKHPGAVFGCDWNPHNKDMLATGCDDKNVRVYYLATSNDQPLKVFSGHKSKVFHIRWSPLREGILCSGSDDCTIRLWDYTQECCCMVLQGHTGPVRGLLWNSEIPYLLVSGSWDYSIRVWDTRDGACIETVLDHGADVYGVTSHPQRPFSIASSSRDSTVRIWSLTPLVQPLEISILAERPWDQVLISPEHANALGTLPILVGKESRDLKLSIEKSPGDGRQQTLRCFSKFFLSSSGISNLWELVAIICGLEENLLSESYSRGIMHHSHICKYRASAAQELEMVKISKFGAGLGAPSREERLREAASIHLKLGNLQRYCELLLELGEWEKALCVAPGVSLEFWRKLTKQRAEVLLAEDSDDAVPFCVASGETERLVHHFSRHGQLQDAFLTATAAHEGSIIAPVNPVKGGRRSSQNGQQEDKSAEHLLMDTGRQLAEGYFSSGAPVQAACCHLAIDDVKGAICRLLRGSEYELAASVSIVLKSFPDLTNFAIEYLSRRCERLGQWELGIDVLKACVHQPAQLLSRLCARCAASMAEINHLHSKAGLPMMDACLEQAQDAEYRLGRMKEHETGDVLQCVQLFLLSTHPHLGLKHGIEHVRQQMSSADWRAEDSWGLIQMMSCMRTEKLQHQKCTQLRNELLLLSAYVGTLLAIRRKYCSIVLPLFRHTLELMKQEVWDLPSLSSSLVTSEMDAWLAHQAGLLCRKPPDNNAVYTELMHKVGTEPTSLEVGEDFVGSSHLPSHSDVHVSILTQHRIQGPAFFLEDGQSTLSISDAMMWAKVNAFSPLGSGVRINPF</sequence>
<dbReference type="HOGENOM" id="CLU_004491_1_0_1"/>
<reference evidence="5" key="3">
    <citation type="submission" date="2015-06" db="UniProtKB">
        <authorList>
            <consortium name="EnsemblMetazoa"/>
        </authorList>
    </citation>
    <scope>IDENTIFICATION</scope>
</reference>
<evidence type="ECO:0000313" key="6">
    <source>
        <dbReference type="Proteomes" id="UP000014760"/>
    </source>
</evidence>
<protein>
    <recommendedName>
        <fullName evidence="7">Anaphase-promoting complex subunit 4 WD40 domain-containing protein</fullName>
    </recommendedName>
</protein>
<organism evidence="4">
    <name type="scientific">Capitella teleta</name>
    <name type="common">Polychaete worm</name>
    <dbReference type="NCBI Taxonomy" id="283909"/>
    <lineage>
        <taxon>Eukaryota</taxon>
        <taxon>Metazoa</taxon>
        <taxon>Spiralia</taxon>
        <taxon>Lophotrochozoa</taxon>
        <taxon>Annelida</taxon>
        <taxon>Polychaeta</taxon>
        <taxon>Sedentaria</taxon>
        <taxon>Scolecida</taxon>
        <taxon>Capitellidae</taxon>
        <taxon>Capitella</taxon>
    </lineage>
</organism>
<feature type="repeat" description="WD" evidence="3">
    <location>
        <begin position="577"/>
        <end position="619"/>
    </location>
</feature>
<evidence type="ECO:0000313" key="5">
    <source>
        <dbReference type="EnsemblMetazoa" id="CapteP222827"/>
    </source>
</evidence>
<dbReference type="PROSITE" id="PS50294">
    <property type="entry name" value="WD_REPEATS_REGION"/>
    <property type="match status" value="3"/>
</dbReference>
<gene>
    <name evidence="4" type="ORF">CAPTEDRAFT_222827</name>
</gene>
<feature type="repeat" description="WD" evidence="3">
    <location>
        <begin position="620"/>
        <end position="654"/>
    </location>
</feature>
<evidence type="ECO:0000256" key="2">
    <source>
        <dbReference type="ARBA" id="ARBA00022737"/>
    </source>
</evidence>
<dbReference type="EMBL" id="AMQN01002564">
    <property type="status" value="NOT_ANNOTATED_CDS"/>
    <property type="molecule type" value="Genomic_DNA"/>
</dbReference>
<dbReference type="InterPro" id="IPR019775">
    <property type="entry name" value="WD40_repeat_CS"/>
</dbReference>
<dbReference type="PANTHER" id="PTHR44464:SF1">
    <property type="entry name" value="WD REPEAT-CONTAINING PROTEIN 17"/>
    <property type="match status" value="1"/>
</dbReference>
<dbReference type="InterPro" id="IPR020472">
    <property type="entry name" value="WD40_PAC1"/>
</dbReference>
<dbReference type="Gene3D" id="2.130.10.10">
    <property type="entry name" value="YVTN repeat-like/Quinoprotein amine dehydrogenase"/>
    <property type="match status" value="4"/>
</dbReference>
<dbReference type="Pfam" id="PF00400">
    <property type="entry name" value="WD40"/>
    <property type="match status" value="6"/>
</dbReference>
<evidence type="ECO:0000313" key="4">
    <source>
        <dbReference type="EMBL" id="ELT94041.1"/>
    </source>
</evidence>
<dbReference type="OrthoDB" id="2161379at2759"/>
<dbReference type="PANTHER" id="PTHR44464">
    <property type="entry name" value="WD REPEAT-CONTAINING PROTEIN 17"/>
    <property type="match status" value="1"/>
</dbReference>
<accession>R7TRB9</accession>
<feature type="repeat" description="WD" evidence="3">
    <location>
        <begin position="361"/>
        <end position="403"/>
    </location>
</feature>
<dbReference type="PRINTS" id="PR00320">
    <property type="entry name" value="GPROTEINBRPT"/>
</dbReference>
<dbReference type="PROSITE" id="PS50082">
    <property type="entry name" value="WD_REPEATS_2"/>
    <property type="match status" value="4"/>
</dbReference>
<dbReference type="InterPro" id="IPR001680">
    <property type="entry name" value="WD40_rpt"/>
</dbReference>
<dbReference type="PROSITE" id="PS00678">
    <property type="entry name" value="WD_REPEATS_1"/>
    <property type="match status" value="2"/>
</dbReference>
<name>R7TRB9_CAPTE</name>
<dbReference type="InterPro" id="IPR015943">
    <property type="entry name" value="WD40/YVTN_repeat-like_dom_sf"/>
</dbReference>
<dbReference type="STRING" id="283909.R7TRB9"/>
<dbReference type="SUPFAM" id="SSF50998">
    <property type="entry name" value="Quinoprotein alcohol dehydrogenase-like"/>
    <property type="match status" value="2"/>
</dbReference>
<dbReference type="CDD" id="cd00200">
    <property type="entry name" value="WD40"/>
    <property type="match status" value="1"/>
</dbReference>
<proteinExistence type="predicted"/>
<feature type="repeat" description="WD" evidence="3">
    <location>
        <begin position="534"/>
        <end position="567"/>
    </location>
</feature>
<keyword evidence="2" id="KW-0677">Repeat</keyword>
<dbReference type="EnsemblMetazoa" id="CapteT222827">
    <property type="protein sequence ID" value="CapteP222827"/>
    <property type="gene ID" value="CapteG222827"/>
</dbReference>
<keyword evidence="6" id="KW-1185">Reference proteome</keyword>
<dbReference type="InterPro" id="IPR011047">
    <property type="entry name" value="Quinoprotein_ADH-like_sf"/>
</dbReference>
<reference evidence="4 6" key="2">
    <citation type="journal article" date="2013" name="Nature">
        <title>Insights into bilaterian evolution from three spiralian genomes.</title>
        <authorList>
            <person name="Simakov O."/>
            <person name="Marletaz F."/>
            <person name="Cho S.J."/>
            <person name="Edsinger-Gonzales E."/>
            <person name="Havlak P."/>
            <person name="Hellsten U."/>
            <person name="Kuo D.H."/>
            <person name="Larsson T."/>
            <person name="Lv J."/>
            <person name="Arendt D."/>
            <person name="Savage R."/>
            <person name="Osoegawa K."/>
            <person name="de Jong P."/>
            <person name="Grimwood J."/>
            <person name="Chapman J.A."/>
            <person name="Shapiro H."/>
            <person name="Aerts A."/>
            <person name="Otillar R.P."/>
            <person name="Terry A.Y."/>
            <person name="Boore J.L."/>
            <person name="Grigoriev I.V."/>
            <person name="Lindberg D.R."/>
            <person name="Seaver E.C."/>
            <person name="Weisblat D.A."/>
            <person name="Putnam N.H."/>
            <person name="Rokhsar D.S."/>
        </authorList>
    </citation>
    <scope>NUCLEOTIDE SEQUENCE</scope>
    <source>
        <strain evidence="4 6">I ESC-2004</strain>
    </source>
</reference>
<evidence type="ECO:0000256" key="3">
    <source>
        <dbReference type="PROSITE-ProRule" id="PRU00221"/>
    </source>
</evidence>
<dbReference type="OMA" id="GVFIWDI"/>
<keyword evidence="1 3" id="KW-0853">WD repeat</keyword>
<dbReference type="Proteomes" id="UP000014760">
    <property type="component" value="Unassembled WGS sequence"/>
</dbReference>
<dbReference type="SMART" id="SM00320">
    <property type="entry name" value="WD40"/>
    <property type="match status" value="11"/>
</dbReference>